<feature type="transmembrane region" description="Helical" evidence="3">
    <location>
        <begin position="43"/>
        <end position="61"/>
    </location>
</feature>
<keyword evidence="3" id="KW-0472">Membrane</keyword>
<keyword evidence="2 3" id="KW-1133">Transmembrane helix</keyword>
<dbReference type="OrthoDB" id="411368at2"/>
<protein>
    <recommendedName>
        <fullName evidence="6">Thiamine transporter HmpT</fullName>
    </recommendedName>
</protein>
<evidence type="ECO:0000256" key="3">
    <source>
        <dbReference type="SAM" id="Phobius"/>
    </source>
</evidence>
<sequence>MENTPAYLRTRKKTQDLIITSMLIALIFISTAFLNFRLPIAANGGLVHMGTAMLFIASILFGPKKGALAGAIGMGLFDMIGGWLLWTPITIIARGLQGYIVGKIAWFQGRKGNSIALNMTATIVSVPFMIAIYYIGESILYGNWITPLASIPGDIVQSVLGILIAIPICVALKKVYYFK</sequence>
<feature type="transmembrane region" description="Helical" evidence="3">
    <location>
        <begin position="114"/>
        <end position="135"/>
    </location>
</feature>
<dbReference type="PANTHER" id="PTHR37815">
    <property type="entry name" value="UPF0397 PROTEIN BC_2624-RELATED"/>
    <property type="match status" value="1"/>
</dbReference>
<dbReference type="AlphaFoldDB" id="A0A0A1MQJ9"/>
<evidence type="ECO:0000256" key="1">
    <source>
        <dbReference type="ARBA" id="ARBA00022692"/>
    </source>
</evidence>
<accession>A0A0A1MQJ9</accession>
<dbReference type="RefSeq" id="WP_042531537.1">
    <property type="nucleotide sequence ID" value="NZ_CDGG01000001.1"/>
</dbReference>
<evidence type="ECO:0000313" key="5">
    <source>
        <dbReference type="Proteomes" id="UP000040453"/>
    </source>
</evidence>
<dbReference type="STRING" id="545501.BN997_01864"/>
<dbReference type="PANTHER" id="PTHR37815:SF3">
    <property type="entry name" value="UPF0397 PROTEIN SPR0429"/>
    <property type="match status" value="1"/>
</dbReference>
<proteinExistence type="predicted"/>
<dbReference type="Pfam" id="PF07155">
    <property type="entry name" value="ECF-ribofla_trS"/>
    <property type="match status" value="1"/>
</dbReference>
<name>A0A0A1MQJ9_9BACI</name>
<dbReference type="InterPro" id="IPR009825">
    <property type="entry name" value="ECF_substrate-spec-like"/>
</dbReference>
<dbReference type="Gene3D" id="1.10.1760.20">
    <property type="match status" value="1"/>
</dbReference>
<evidence type="ECO:0008006" key="6">
    <source>
        <dbReference type="Google" id="ProtNLM"/>
    </source>
</evidence>
<feature type="transmembrane region" description="Helical" evidence="3">
    <location>
        <begin position="155"/>
        <end position="172"/>
    </location>
</feature>
<evidence type="ECO:0000256" key="2">
    <source>
        <dbReference type="ARBA" id="ARBA00022989"/>
    </source>
</evidence>
<evidence type="ECO:0000313" key="4">
    <source>
        <dbReference type="EMBL" id="CEI82009.1"/>
    </source>
</evidence>
<dbReference type="GO" id="GO:0016020">
    <property type="term" value="C:membrane"/>
    <property type="evidence" value="ECO:0007669"/>
    <property type="project" value="InterPro"/>
</dbReference>
<feature type="transmembrane region" description="Helical" evidence="3">
    <location>
        <begin position="17"/>
        <end position="36"/>
    </location>
</feature>
<keyword evidence="1 3" id="KW-0812">Transmembrane</keyword>
<dbReference type="EMBL" id="CDGG01000001">
    <property type="protein sequence ID" value="CEI82009.1"/>
    <property type="molecule type" value="Genomic_DNA"/>
</dbReference>
<gene>
    <name evidence="4" type="ORF">BN997_01864</name>
</gene>
<dbReference type="Proteomes" id="UP000040453">
    <property type="component" value="Unassembled WGS sequence"/>
</dbReference>
<feature type="transmembrane region" description="Helical" evidence="3">
    <location>
        <begin position="67"/>
        <end position="93"/>
    </location>
</feature>
<reference evidence="4 5" key="1">
    <citation type="submission" date="2014-11" db="EMBL/GenBank/DDBJ databases">
        <authorList>
            <person name="Urmite Genomes Urmite Genomes"/>
        </authorList>
    </citation>
    <scope>NUCLEOTIDE SEQUENCE [LARGE SCALE GENOMIC DNA]</scope>
    <source>
        <strain evidence="4 5">Oc5</strain>
    </source>
</reference>
<organism evidence="4 5">
    <name type="scientific">Oceanobacillus oncorhynchi</name>
    <dbReference type="NCBI Taxonomy" id="545501"/>
    <lineage>
        <taxon>Bacteria</taxon>
        <taxon>Bacillati</taxon>
        <taxon>Bacillota</taxon>
        <taxon>Bacilli</taxon>
        <taxon>Bacillales</taxon>
        <taxon>Bacillaceae</taxon>
        <taxon>Oceanobacillus</taxon>
    </lineage>
</organism>
<keyword evidence="5" id="KW-1185">Reference proteome</keyword>